<reference evidence="1" key="1">
    <citation type="journal article" date="2014" name="Int. J. Syst. Evol. Microbiol.">
        <title>Complete genome sequence of Corynebacterium casei LMG S-19264T (=DSM 44701T), isolated from a smear-ripened cheese.</title>
        <authorList>
            <consortium name="US DOE Joint Genome Institute (JGI-PGF)"/>
            <person name="Walter F."/>
            <person name="Albersmeier A."/>
            <person name="Kalinowski J."/>
            <person name="Ruckert C."/>
        </authorList>
    </citation>
    <scope>NUCLEOTIDE SEQUENCE</scope>
    <source>
        <strain evidence="1">CGMCC 1.12160</strain>
    </source>
</reference>
<keyword evidence="2" id="KW-1185">Reference proteome</keyword>
<organism evidence="1 2">
    <name type="scientific">Ornithinimicrobium tianjinense</name>
    <dbReference type="NCBI Taxonomy" id="1195761"/>
    <lineage>
        <taxon>Bacteria</taxon>
        <taxon>Bacillati</taxon>
        <taxon>Actinomycetota</taxon>
        <taxon>Actinomycetes</taxon>
        <taxon>Micrococcales</taxon>
        <taxon>Ornithinimicrobiaceae</taxon>
        <taxon>Ornithinimicrobium</taxon>
    </lineage>
</organism>
<reference evidence="1" key="2">
    <citation type="submission" date="2020-09" db="EMBL/GenBank/DDBJ databases">
        <authorList>
            <person name="Sun Q."/>
            <person name="Zhou Y."/>
        </authorList>
    </citation>
    <scope>NUCLEOTIDE SEQUENCE</scope>
    <source>
        <strain evidence="1">CGMCC 1.12160</strain>
    </source>
</reference>
<dbReference type="RefSeq" id="WP_188430687.1">
    <property type="nucleotide sequence ID" value="NZ_BAABKH010000003.1"/>
</dbReference>
<dbReference type="Proteomes" id="UP000605670">
    <property type="component" value="Unassembled WGS sequence"/>
</dbReference>
<dbReference type="EMBL" id="BMEM01000003">
    <property type="protein sequence ID" value="GGF53596.1"/>
    <property type="molecule type" value="Genomic_DNA"/>
</dbReference>
<comment type="caution">
    <text evidence="1">The sequence shown here is derived from an EMBL/GenBank/DDBJ whole genome shotgun (WGS) entry which is preliminary data.</text>
</comment>
<proteinExistence type="predicted"/>
<accession>A0A917BR12</accession>
<dbReference type="AlphaFoldDB" id="A0A917BR12"/>
<protein>
    <submittedName>
        <fullName evidence="1">Uncharacterized protein</fullName>
    </submittedName>
</protein>
<name>A0A917BR12_9MICO</name>
<gene>
    <name evidence="1" type="ORF">GCM10011366_21750</name>
</gene>
<evidence type="ECO:0000313" key="2">
    <source>
        <dbReference type="Proteomes" id="UP000605670"/>
    </source>
</evidence>
<evidence type="ECO:0000313" key="1">
    <source>
        <dbReference type="EMBL" id="GGF53596.1"/>
    </source>
</evidence>
<sequence>MTGPSAHPGWELAPGWGAVDRPGDGDHGGRLYVAPLLSGEITVLEGAAASVARAALAGHGLAQIPAAVAAELGVEVPDVETEVVGELLQELVELGALTVRDRS</sequence>